<evidence type="ECO:0000313" key="1">
    <source>
        <dbReference type="EMBL" id="GGK45916.1"/>
    </source>
</evidence>
<dbReference type="Gene3D" id="3.40.50.1110">
    <property type="entry name" value="SGNH hydrolase"/>
    <property type="match status" value="1"/>
</dbReference>
<dbReference type="GO" id="GO:0004622">
    <property type="term" value="F:phosphatidylcholine lysophospholipase activity"/>
    <property type="evidence" value="ECO:0007669"/>
    <property type="project" value="TreeGrafter"/>
</dbReference>
<gene>
    <name evidence="1" type="ORF">GCM10011322_36300</name>
</gene>
<comment type="caution">
    <text evidence="1">The sequence shown here is derived from an EMBL/GenBank/DDBJ whole genome shotgun (WGS) entry which is preliminary data.</text>
</comment>
<accession>A0A917QDX6</accession>
<dbReference type="Pfam" id="PF25182">
    <property type="entry name" value="NonGDSL"/>
    <property type="match status" value="1"/>
</dbReference>
<dbReference type="Proteomes" id="UP000600449">
    <property type="component" value="Unassembled WGS sequence"/>
</dbReference>
<dbReference type="InterPro" id="IPR036514">
    <property type="entry name" value="SGNH_hydro_sf"/>
</dbReference>
<evidence type="ECO:0008006" key="3">
    <source>
        <dbReference type="Google" id="ProtNLM"/>
    </source>
</evidence>
<dbReference type="PANTHER" id="PTHR30383">
    <property type="entry name" value="THIOESTERASE 1/PROTEASE 1/LYSOPHOSPHOLIPASE L1"/>
    <property type="match status" value="1"/>
</dbReference>
<dbReference type="SUPFAM" id="SSF52266">
    <property type="entry name" value="SGNH hydrolase"/>
    <property type="match status" value="1"/>
</dbReference>
<dbReference type="PANTHER" id="PTHR30383:SF5">
    <property type="entry name" value="SGNH HYDROLASE-TYPE ESTERASE DOMAIN-CONTAINING PROTEIN"/>
    <property type="match status" value="1"/>
</dbReference>
<dbReference type="RefSeq" id="WP_188914664.1">
    <property type="nucleotide sequence ID" value="NZ_BMMF01000011.1"/>
</dbReference>
<evidence type="ECO:0000313" key="2">
    <source>
        <dbReference type="Proteomes" id="UP000600449"/>
    </source>
</evidence>
<organism evidence="1 2">
    <name type="scientific">Salinarimonas ramus</name>
    <dbReference type="NCBI Taxonomy" id="690164"/>
    <lineage>
        <taxon>Bacteria</taxon>
        <taxon>Pseudomonadati</taxon>
        <taxon>Pseudomonadota</taxon>
        <taxon>Alphaproteobacteria</taxon>
        <taxon>Hyphomicrobiales</taxon>
        <taxon>Salinarimonadaceae</taxon>
        <taxon>Salinarimonas</taxon>
    </lineage>
</organism>
<dbReference type="AlphaFoldDB" id="A0A917QDX6"/>
<dbReference type="InterPro" id="IPR051532">
    <property type="entry name" value="Ester_Hydrolysis_Enzymes"/>
</dbReference>
<dbReference type="EMBL" id="BMMF01000011">
    <property type="protein sequence ID" value="GGK45916.1"/>
    <property type="molecule type" value="Genomic_DNA"/>
</dbReference>
<dbReference type="CDD" id="cd00229">
    <property type="entry name" value="SGNH_hydrolase"/>
    <property type="match status" value="1"/>
</dbReference>
<proteinExistence type="predicted"/>
<dbReference type="InterPro" id="IPR057572">
    <property type="entry name" value="NonGDSL"/>
</dbReference>
<reference evidence="1 2" key="1">
    <citation type="journal article" date="2014" name="Int. J. Syst. Evol. Microbiol.">
        <title>Complete genome sequence of Corynebacterium casei LMG S-19264T (=DSM 44701T), isolated from a smear-ripened cheese.</title>
        <authorList>
            <consortium name="US DOE Joint Genome Institute (JGI-PGF)"/>
            <person name="Walter F."/>
            <person name="Albersmeier A."/>
            <person name="Kalinowski J."/>
            <person name="Ruckert C."/>
        </authorList>
    </citation>
    <scope>NUCLEOTIDE SEQUENCE [LARGE SCALE GENOMIC DNA]</scope>
    <source>
        <strain evidence="1 2">CGMCC 1.9161</strain>
    </source>
</reference>
<sequence>MVLSRLFRAGAAEGRPSRGASRARTGAGPLAILALAATLIAPLAPWTTPALASSCAEVTAVTRADTLPRLPAAGGFRVLAIGSSSTFGTGASAPSLTYPARLEALLRARIAREDVVVVNAGIPGETADATLDRFARLLAQERFDLAIWQVGTNDALRGVAPDEFAARLERGVALARDGRVPLLVVDPQYFPGIPDRVAYERTVRLVGDLAEARGVAVLRRYDVMRAWADRSEAHLASMLSGDRFHMGDAGYACLADLIADALVGADGRTAFAE</sequence>
<protein>
    <recommendedName>
        <fullName evidence="3">Lysophospholipase L1</fullName>
    </recommendedName>
</protein>
<name>A0A917QDX6_9HYPH</name>
<keyword evidence="2" id="KW-1185">Reference proteome</keyword>